<evidence type="ECO:0000256" key="3">
    <source>
        <dbReference type="ARBA" id="ARBA00022679"/>
    </source>
</evidence>
<dbReference type="PANTHER" id="PTHR10695">
    <property type="entry name" value="DEPHOSPHO-COA KINASE-RELATED"/>
    <property type="match status" value="1"/>
</dbReference>
<dbReference type="InterPro" id="IPR027417">
    <property type="entry name" value="P-loop_NTPase"/>
</dbReference>
<evidence type="ECO:0000256" key="5">
    <source>
        <dbReference type="ARBA" id="ARBA00022777"/>
    </source>
</evidence>
<dbReference type="UniPathway" id="UPA00241">
    <property type="reaction ID" value="UER00356"/>
</dbReference>
<dbReference type="GO" id="GO:0005737">
    <property type="term" value="C:cytoplasm"/>
    <property type="evidence" value="ECO:0007669"/>
    <property type="project" value="UniProtKB-SubCell"/>
</dbReference>
<evidence type="ECO:0000313" key="11">
    <source>
        <dbReference type="Proteomes" id="UP000005435"/>
    </source>
</evidence>
<dbReference type="OrthoDB" id="9768127at2"/>
<comment type="similarity">
    <text evidence="1 8">Belongs to the CoaE family.</text>
</comment>
<keyword evidence="11" id="KW-1185">Reference proteome</keyword>
<dbReference type="GO" id="GO:0005524">
    <property type="term" value="F:ATP binding"/>
    <property type="evidence" value="ECO:0007669"/>
    <property type="project" value="UniProtKB-UniRule"/>
</dbReference>
<dbReference type="PANTHER" id="PTHR10695:SF46">
    <property type="entry name" value="BIFUNCTIONAL COENZYME A SYNTHASE-RELATED"/>
    <property type="match status" value="1"/>
</dbReference>
<keyword evidence="5 8" id="KW-0418">Kinase</keyword>
<evidence type="ECO:0000256" key="4">
    <source>
        <dbReference type="ARBA" id="ARBA00022741"/>
    </source>
</evidence>
<comment type="catalytic activity">
    <reaction evidence="8">
        <text>3'-dephospho-CoA + ATP = ADP + CoA + H(+)</text>
        <dbReference type="Rhea" id="RHEA:18245"/>
        <dbReference type="ChEBI" id="CHEBI:15378"/>
        <dbReference type="ChEBI" id="CHEBI:30616"/>
        <dbReference type="ChEBI" id="CHEBI:57287"/>
        <dbReference type="ChEBI" id="CHEBI:57328"/>
        <dbReference type="ChEBI" id="CHEBI:456216"/>
        <dbReference type="EC" id="2.7.1.24"/>
    </reaction>
</comment>
<organism evidence="10 11">
    <name type="scientific">Acetivibrio clariflavus (strain DSM 19732 / NBRC 101661 / EBR45)</name>
    <name type="common">Clostridium clariflavum</name>
    <dbReference type="NCBI Taxonomy" id="720554"/>
    <lineage>
        <taxon>Bacteria</taxon>
        <taxon>Bacillati</taxon>
        <taxon>Bacillota</taxon>
        <taxon>Clostridia</taxon>
        <taxon>Eubacteriales</taxon>
        <taxon>Oscillospiraceae</taxon>
        <taxon>Acetivibrio</taxon>
    </lineage>
</organism>
<evidence type="ECO:0000256" key="8">
    <source>
        <dbReference type="HAMAP-Rule" id="MF_00376"/>
    </source>
</evidence>
<dbReference type="eggNOG" id="COG0237">
    <property type="taxonomic scope" value="Bacteria"/>
</dbReference>
<evidence type="ECO:0000256" key="1">
    <source>
        <dbReference type="ARBA" id="ARBA00009018"/>
    </source>
</evidence>
<dbReference type="CDD" id="cd02022">
    <property type="entry name" value="DPCK"/>
    <property type="match status" value="1"/>
</dbReference>
<dbReference type="Pfam" id="PF01121">
    <property type="entry name" value="CoaE"/>
    <property type="match status" value="1"/>
</dbReference>
<evidence type="ECO:0000256" key="9">
    <source>
        <dbReference type="NCBIfam" id="TIGR00152"/>
    </source>
</evidence>
<dbReference type="STRING" id="720554.Clocl_2644"/>
<dbReference type="SUPFAM" id="SSF52540">
    <property type="entry name" value="P-loop containing nucleoside triphosphate hydrolases"/>
    <property type="match status" value="1"/>
</dbReference>
<evidence type="ECO:0000256" key="2">
    <source>
        <dbReference type="ARBA" id="ARBA00022490"/>
    </source>
</evidence>
<dbReference type="KEGG" id="ccl:Clocl_2644"/>
<keyword evidence="6 8" id="KW-0067">ATP-binding</keyword>
<dbReference type="NCBIfam" id="TIGR00152">
    <property type="entry name" value="dephospho-CoA kinase"/>
    <property type="match status" value="1"/>
</dbReference>
<reference evidence="10 11" key="2">
    <citation type="journal article" date="2012" name="Stand. Genomic Sci.">
        <title>Complete Genome Sequence of Clostridium clariflavum DSM 19732.</title>
        <authorList>
            <person name="Izquierdo J.A."/>
            <person name="Goodwin L."/>
            <person name="Davenport K.W."/>
            <person name="Teshima H."/>
            <person name="Bruce D."/>
            <person name="Detter C."/>
            <person name="Tapia R."/>
            <person name="Han S."/>
            <person name="Land M."/>
            <person name="Hauser L."/>
            <person name="Jeffries C.D."/>
            <person name="Han J."/>
            <person name="Pitluck S."/>
            <person name="Nolan M."/>
            <person name="Chen A."/>
            <person name="Huntemann M."/>
            <person name="Mavromatis K."/>
            <person name="Mikhailova N."/>
            <person name="Liolios K."/>
            <person name="Woyke T."/>
            <person name="Lynd L.R."/>
        </authorList>
    </citation>
    <scope>NUCLEOTIDE SEQUENCE [LARGE SCALE GENOMIC DNA]</scope>
    <source>
        <strain evidence="11">DSM 19732 / NBRC 101661 / EBR45</strain>
    </source>
</reference>
<dbReference type="EC" id="2.7.1.24" evidence="8 9"/>
<dbReference type="GO" id="GO:0004140">
    <property type="term" value="F:dephospho-CoA kinase activity"/>
    <property type="evidence" value="ECO:0007669"/>
    <property type="project" value="UniProtKB-UniRule"/>
</dbReference>
<evidence type="ECO:0000313" key="10">
    <source>
        <dbReference type="EMBL" id="AEV69210.1"/>
    </source>
</evidence>
<feature type="binding site" evidence="8">
    <location>
        <begin position="11"/>
        <end position="16"/>
    </location>
    <ligand>
        <name>ATP</name>
        <dbReference type="ChEBI" id="CHEBI:30616"/>
    </ligand>
</feature>
<dbReference type="AlphaFoldDB" id="G8M1J5"/>
<proteinExistence type="inferred from homology"/>
<comment type="subcellular location">
    <subcellularLocation>
        <location evidence="8">Cytoplasm</location>
    </subcellularLocation>
</comment>
<dbReference type="InterPro" id="IPR001977">
    <property type="entry name" value="Depp_CoAkinase"/>
</dbReference>
<evidence type="ECO:0000256" key="6">
    <source>
        <dbReference type="ARBA" id="ARBA00022840"/>
    </source>
</evidence>
<dbReference type="HAMAP" id="MF_00376">
    <property type="entry name" value="Dephospho_CoA_kinase"/>
    <property type="match status" value="1"/>
</dbReference>
<protein>
    <recommendedName>
        <fullName evidence="8 9">Dephospho-CoA kinase</fullName>
        <ecNumber evidence="8 9">2.7.1.24</ecNumber>
    </recommendedName>
    <alternativeName>
        <fullName evidence="8">Dephosphocoenzyme A kinase</fullName>
    </alternativeName>
</protein>
<dbReference type="FunFam" id="3.40.50.300:FF:000991">
    <property type="entry name" value="Dephospho-CoA kinase"/>
    <property type="match status" value="1"/>
</dbReference>
<keyword evidence="3 8" id="KW-0808">Transferase</keyword>
<dbReference type="RefSeq" id="WP_014255770.1">
    <property type="nucleotide sequence ID" value="NC_016627.1"/>
</dbReference>
<reference evidence="11" key="1">
    <citation type="submission" date="2011-12" db="EMBL/GenBank/DDBJ databases">
        <title>Complete sequence of Clostridium clariflavum DSM 19732.</title>
        <authorList>
            <consortium name="US DOE Joint Genome Institute"/>
            <person name="Lucas S."/>
            <person name="Han J."/>
            <person name="Lapidus A."/>
            <person name="Cheng J.-F."/>
            <person name="Goodwin L."/>
            <person name="Pitluck S."/>
            <person name="Peters L."/>
            <person name="Teshima H."/>
            <person name="Detter J.C."/>
            <person name="Han C."/>
            <person name="Tapia R."/>
            <person name="Land M."/>
            <person name="Hauser L."/>
            <person name="Kyrpides N."/>
            <person name="Ivanova N."/>
            <person name="Pagani I."/>
            <person name="Kitzmiller T."/>
            <person name="Lynd L."/>
            <person name="Izquierdo J."/>
            <person name="Woyke T."/>
        </authorList>
    </citation>
    <scope>NUCLEOTIDE SEQUENCE [LARGE SCALE GENOMIC DNA]</scope>
    <source>
        <strain evidence="11">DSM 19732 / NBRC 101661 / EBR45</strain>
    </source>
</reference>
<accession>G8M1J5</accession>
<dbReference type="Proteomes" id="UP000005435">
    <property type="component" value="Chromosome"/>
</dbReference>
<dbReference type="GO" id="GO:0015937">
    <property type="term" value="P:coenzyme A biosynthetic process"/>
    <property type="evidence" value="ECO:0007669"/>
    <property type="project" value="UniProtKB-UniRule"/>
</dbReference>
<comment type="pathway">
    <text evidence="8">Cofactor biosynthesis; coenzyme A biosynthesis; CoA from (R)-pantothenate: step 5/5.</text>
</comment>
<gene>
    <name evidence="8" type="primary">coaE</name>
    <name evidence="10" type="ordered locus">Clocl_2644</name>
</gene>
<evidence type="ECO:0000256" key="7">
    <source>
        <dbReference type="ARBA" id="ARBA00022993"/>
    </source>
</evidence>
<sequence length="195" mass="21944">MRIIGVTGGIGSGKSTVSKILASFGAQVIDADVLARQIVQKGQKALEEIVNYFGEAVLDSEGNLDRKKLSGIVFKDKKKLEALNRITHNYIAEKIIEEIKKIKEDETVVVDAPIPIEHGFTDVVDEIWTVIADKEVRIKRVMERSGLTYNEVEDRINSQLSDEFYLSISDRVIVNNGSIEELRLQVEKYFFISSI</sequence>
<dbReference type="Gene3D" id="3.40.50.300">
    <property type="entry name" value="P-loop containing nucleotide triphosphate hydrolases"/>
    <property type="match status" value="1"/>
</dbReference>
<keyword evidence="7 8" id="KW-0173">Coenzyme A biosynthesis</keyword>
<keyword evidence="4 8" id="KW-0547">Nucleotide-binding</keyword>
<comment type="function">
    <text evidence="8">Catalyzes the phosphorylation of the 3'-hydroxyl group of dephosphocoenzyme A to form coenzyme A.</text>
</comment>
<dbReference type="PROSITE" id="PS51219">
    <property type="entry name" value="DPCK"/>
    <property type="match status" value="1"/>
</dbReference>
<dbReference type="EMBL" id="CP003065">
    <property type="protein sequence ID" value="AEV69210.1"/>
    <property type="molecule type" value="Genomic_DNA"/>
</dbReference>
<dbReference type="HOGENOM" id="CLU_057180_2_1_9"/>
<name>G8M1J5_ACECE</name>
<keyword evidence="2 8" id="KW-0963">Cytoplasm</keyword>